<dbReference type="GO" id="GO:0008295">
    <property type="term" value="P:spermidine biosynthetic process"/>
    <property type="evidence" value="ECO:0007669"/>
    <property type="project" value="UniProtKB-KW"/>
</dbReference>
<dbReference type="InterPro" id="IPR005730">
    <property type="entry name" value="Nsp_de-COase"/>
</dbReference>
<dbReference type="Pfam" id="PF00278">
    <property type="entry name" value="Orn_DAP_Arg_deC"/>
    <property type="match status" value="1"/>
</dbReference>
<comment type="similarity">
    <text evidence="8">Belongs to the Orn/Lys/Arg decarboxylase class-II family. NspC subfamily.</text>
</comment>
<evidence type="ECO:0000256" key="1">
    <source>
        <dbReference type="ARBA" id="ARBA00001933"/>
    </source>
</evidence>
<evidence type="ECO:0000256" key="9">
    <source>
        <dbReference type="ARBA" id="ARBA00047351"/>
    </source>
</evidence>
<keyword evidence="7" id="KW-0456">Lyase</keyword>
<evidence type="ECO:0000256" key="5">
    <source>
        <dbReference type="ARBA" id="ARBA00022898"/>
    </source>
</evidence>
<comment type="caution">
    <text evidence="13">The sequence shown here is derived from an EMBL/GenBank/DDBJ whole genome shotgun (WGS) entry which is preliminary data.</text>
</comment>
<dbReference type="InterPro" id="IPR009006">
    <property type="entry name" value="Ala_racemase/Decarboxylase_C"/>
</dbReference>
<dbReference type="Proteomes" id="UP000239907">
    <property type="component" value="Unassembled WGS sequence"/>
</dbReference>
<accession>A0A2S7TZC6</accession>
<protein>
    <recommendedName>
        <fullName evidence="3">Carboxynorspermidine/carboxyspermidine decarboxylase</fullName>
        <ecNumber evidence="2">4.1.1.96</ecNumber>
    </recommendedName>
</protein>
<dbReference type="Gene3D" id="3.20.20.10">
    <property type="entry name" value="Alanine racemase"/>
    <property type="match status" value="1"/>
</dbReference>
<dbReference type="OrthoDB" id="9804410at2"/>
<evidence type="ECO:0000256" key="4">
    <source>
        <dbReference type="ARBA" id="ARBA00022793"/>
    </source>
</evidence>
<reference evidence="13 14" key="1">
    <citation type="submission" date="2016-12" db="EMBL/GenBank/DDBJ databases">
        <title>Study of bacterial adaptation to deep sea.</title>
        <authorList>
            <person name="Song J."/>
            <person name="Yoshizawa S."/>
            <person name="Kogure K."/>
        </authorList>
    </citation>
    <scope>NUCLEOTIDE SEQUENCE [LARGE SCALE GENOMIC DNA]</scope>
    <source>
        <strain evidence="13 14">SAORIC-165</strain>
    </source>
</reference>
<dbReference type="SUPFAM" id="SSF51419">
    <property type="entry name" value="PLP-binding barrel"/>
    <property type="match status" value="1"/>
</dbReference>
<keyword evidence="14" id="KW-1185">Reference proteome</keyword>
<dbReference type="SUPFAM" id="SSF50621">
    <property type="entry name" value="Alanine racemase C-terminal domain-like"/>
    <property type="match status" value="1"/>
</dbReference>
<dbReference type="GO" id="GO:0009089">
    <property type="term" value="P:lysine biosynthetic process via diaminopimelate"/>
    <property type="evidence" value="ECO:0007669"/>
    <property type="project" value="TreeGrafter"/>
</dbReference>
<evidence type="ECO:0000256" key="2">
    <source>
        <dbReference type="ARBA" id="ARBA00012259"/>
    </source>
</evidence>
<dbReference type="GO" id="GO:0008836">
    <property type="term" value="F:diaminopimelate decarboxylase activity"/>
    <property type="evidence" value="ECO:0007669"/>
    <property type="project" value="TreeGrafter"/>
</dbReference>
<evidence type="ECO:0000256" key="11">
    <source>
        <dbReference type="PIRSR" id="PIRSR038941-1"/>
    </source>
</evidence>
<feature type="binding site" evidence="11">
    <location>
        <position position="254"/>
    </location>
    <ligand>
        <name>substrate</name>
    </ligand>
</feature>
<name>A0A2S7TZC6_9BACT</name>
<dbReference type="RefSeq" id="WP_105041794.1">
    <property type="nucleotide sequence ID" value="NZ_MQWA01000001.1"/>
</dbReference>
<dbReference type="InterPro" id="IPR029066">
    <property type="entry name" value="PLP-binding_barrel"/>
</dbReference>
<comment type="catalytic activity">
    <reaction evidence="9">
        <text>carboxyspermidine + H(+) = spermidine + CO2</text>
        <dbReference type="Rhea" id="RHEA:34095"/>
        <dbReference type="ChEBI" id="CHEBI:15378"/>
        <dbReference type="ChEBI" id="CHEBI:16526"/>
        <dbReference type="ChEBI" id="CHEBI:57834"/>
        <dbReference type="ChEBI" id="CHEBI:65072"/>
        <dbReference type="EC" id="4.1.1.96"/>
    </reaction>
</comment>
<dbReference type="PANTHER" id="PTHR43727:SF1">
    <property type="entry name" value="CARBOXYNORSPERMIDINE_CARBOXYSPERMIDINE DECARBOXYLASE"/>
    <property type="match status" value="1"/>
</dbReference>
<dbReference type="InterPro" id="IPR022643">
    <property type="entry name" value="De-COase2_C"/>
</dbReference>
<dbReference type="NCBIfam" id="TIGR01047">
    <property type="entry name" value="nspC"/>
    <property type="match status" value="1"/>
</dbReference>
<comment type="cofactor">
    <cofactor evidence="1">
        <name>pyridoxal 5'-phosphate</name>
        <dbReference type="ChEBI" id="CHEBI:597326"/>
    </cofactor>
</comment>
<gene>
    <name evidence="13" type="ORF">BSZ32_01600</name>
</gene>
<keyword evidence="6" id="KW-0745">Spermidine biosynthesis</keyword>
<dbReference type="EC" id="4.1.1.96" evidence="2"/>
<sequence>MSVSVQPKRLEAYSTPRYIIDLAALRRNLAILAEVKQLADCKIVLALKGFALWKTFPVIAEYLDGCCASGLWEAKLSHQKFGKHTLSYSPAYKEQEVAELLEITHHLDFNSASQWQRFREMATSHPRYISGELKYGIRLNPEHSTGQTPIYDPCAAGSRLGATAKSLEGVDLTGISGFHFHTLCEQNSNALETTLDALDAHFGDLLRRPEISWLNMGGGHWITKPEYDRERLVRLIQQTRERYGLDEIWLEPGEAIAIHTGVLEASVIDIVENAGLKIAILDVSATCHMPDVLEMPYRPGLFGPDGSLATTAGEHLYRLGGPSCLAGDIIGDYAFTSALKVGDTLTFDDMAHYTMVKTTTFNGVPHPAIALKHEDGSIETVREFSYSDFRDRLC</sequence>
<comment type="catalytic activity">
    <reaction evidence="10">
        <text>carboxynorspermidine + H(+) = norspermidine + CO2</text>
        <dbReference type="Rhea" id="RHEA:34099"/>
        <dbReference type="ChEBI" id="CHEBI:15378"/>
        <dbReference type="ChEBI" id="CHEBI:16526"/>
        <dbReference type="ChEBI" id="CHEBI:57920"/>
        <dbReference type="ChEBI" id="CHEBI:65070"/>
        <dbReference type="EC" id="4.1.1.96"/>
    </reaction>
</comment>
<proteinExistence type="inferred from homology"/>
<keyword evidence="4" id="KW-0210">Decarboxylase</keyword>
<evidence type="ECO:0000256" key="7">
    <source>
        <dbReference type="ARBA" id="ARBA00023239"/>
    </source>
</evidence>
<dbReference type="PANTHER" id="PTHR43727">
    <property type="entry name" value="DIAMINOPIMELATE DECARBOXYLASE"/>
    <property type="match status" value="1"/>
</dbReference>
<dbReference type="GO" id="GO:0045312">
    <property type="term" value="P:nor-spermidine biosynthetic process"/>
    <property type="evidence" value="ECO:0007669"/>
    <property type="project" value="InterPro"/>
</dbReference>
<evidence type="ECO:0000313" key="13">
    <source>
        <dbReference type="EMBL" id="PQJ27313.1"/>
    </source>
</evidence>
<dbReference type="Gene3D" id="2.40.37.10">
    <property type="entry name" value="Lyase, Ornithine Decarboxylase, Chain A, domain 1"/>
    <property type="match status" value="1"/>
</dbReference>
<feature type="domain" description="Orn/DAP/Arg decarboxylase 2 C-terminal" evidence="12">
    <location>
        <begin position="192"/>
        <end position="350"/>
    </location>
</feature>
<organism evidence="13 14">
    <name type="scientific">Rubritalea profundi</name>
    <dbReference type="NCBI Taxonomy" id="1658618"/>
    <lineage>
        <taxon>Bacteria</taxon>
        <taxon>Pseudomonadati</taxon>
        <taxon>Verrucomicrobiota</taxon>
        <taxon>Verrucomicrobiia</taxon>
        <taxon>Verrucomicrobiales</taxon>
        <taxon>Rubritaleaceae</taxon>
        <taxon>Rubritalea</taxon>
    </lineage>
</organism>
<dbReference type="CDD" id="cd06829">
    <property type="entry name" value="PLPDE_III_CANSDC"/>
    <property type="match status" value="1"/>
</dbReference>
<keyword evidence="5" id="KW-0663">Pyridoxal phosphate</keyword>
<dbReference type="EMBL" id="MQWA01000001">
    <property type="protein sequence ID" value="PQJ27313.1"/>
    <property type="molecule type" value="Genomic_DNA"/>
</dbReference>
<dbReference type="AlphaFoldDB" id="A0A2S7TZC6"/>
<evidence type="ECO:0000256" key="6">
    <source>
        <dbReference type="ARBA" id="ARBA00023066"/>
    </source>
</evidence>
<evidence type="ECO:0000256" key="8">
    <source>
        <dbReference type="ARBA" id="ARBA00025802"/>
    </source>
</evidence>
<evidence type="ECO:0000256" key="10">
    <source>
        <dbReference type="ARBA" id="ARBA00047389"/>
    </source>
</evidence>
<evidence type="ECO:0000256" key="3">
    <source>
        <dbReference type="ARBA" id="ARBA00013633"/>
    </source>
</evidence>
<feature type="binding site" evidence="11">
    <location>
        <position position="291"/>
    </location>
    <ligand>
        <name>substrate</name>
    </ligand>
</feature>
<evidence type="ECO:0000313" key="14">
    <source>
        <dbReference type="Proteomes" id="UP000239907"/>
    </source>
</evidence>
<evidence type="ECO:0000259" key="12">
    <source>
        <dbReference type="Pfam" id="PF00278"/>
    </source>
</evidence>
<dbReference type="PIRSF" id="PIRSF038941">
    <property type="entry name" value="NspC"/>
    <property type="match status" value="1"/>
</dbReference>